<dbReference type="Proteomes" id="UP001596523">
    <property type="component" value="Unassembled WGS sequence"/>
</dbReference>
<proteinExistence type="predicted"/>
<evidence type="ECO:0000256" key="1">
    <source>
        <dbReference type="SAM" id="MobiDB-lite"/>
    </source>
</evidence>
<evidence type="ECO:0000313" key="3">
    <source>
        <dbReference type="EMBL" id="MFC7304565.1"/>
    </source>
</evidence>
<dbReference type="Pfam" id="PF12770">
    <property type="entry name" value="CHAT"/>
    <property type="match status" value="1"/>
</dbReference>
<organism evidence="3 4">
    <name type="scientific">Streptomyces monticola</name>
    <dbReference type="NCBI Taxonomy" id="2666263"/>
    <lineage>
        <taxon>Bacteria</taxon>
        <taxon>Bacillati</taxon>
        <taxon>Actinomycetota</taxon>
        <taxon>Actinomycetes</taxon>
        <taxon>Kitasatosporales</taxon>
        <taxon>Streptomycetaceae</taxon>
        <taxon>Streptomyces</taxon>
    </lineage>
</organism>
<comment type="caution">
    <text evidence="3">The sequence shown here is derived from an EMBL/GenBank/DDBJ whole genome shotgun (WGS) entry which is preliminary data.</text>
</comment>
<name>A0ABW2JGB1_9ACTN</name>
<accession>A0ABW2JGB1</accession>
<gene>
    <name evidence="3" type="ORF">ACFQVC_10105</name>
</gene>
<feature type="compositionally biased region" description="Polar residues" evidence="1">
    <location>
        <begin position="1"/>
        <end position="10"/>
    </location>
</feature>
<evidence type="ECO:0000313" key="4">
    <source>
        <dbReference type="Proteomes" id="UP001596523"/>
    </source>
</evidence>
<keyword evidence="4" id="KW-1185">Reference proteome</keyword>
<dbReference type="RefSeq" id="WP_381829542.1">
    <property type="nucleotide sequence ID" value="NZ_JBHTCF010000003.1"/>
</dbReference>
<sequence>MSEQPPTTNRVRALLPAPAQLTEPALGTDGSDPRTTAGSPTTATVLGRLPRCAIAHFACHGVSDPKDPSRSRLLLHDHATTPLTVSALAKADLEGAQLAYLSACGTAAPGSTDLLDEAIHLTSAFQLAGFPHVIGTLWPISDRLAVDIAESFYTHLTTGSPGTLDPGQAASALHDTVRTVRDRYPATPSLWAAYINSGA</sequence>
<feature type="region of interest" description="Disordered" evidence="1">
    <location>
        <begin position="1"/>
        <end position="41"/>
    </location>
</feature>
<dbReference type="InterPro" id="IPR024983">
    <property type="entry name" value="CHAT_dom"/>
</dbReference>
<evidence type="ECO:0000259" key="2">
    <source>
        <dbReference type="Pfam" id="PF12770"/>
    </source>
</evidence>
<protein>
    <submittedName>
        <fullName evidence="3">CHAT domain-containing protein</fullName>
    </submittedName>
</protein>
<feature type="domain" description="CHAT" evidence="2">
    <location>
        <begin position="34"/>
        <end position="198"/>
    </location>
</feature>
<dbReference type="EMBL" id="JBHTCF010000003">
    <property type="protein sequence ID" value="MFC7304565.1"/>
    <property type="molecule type" value="Genomic_DNA"/>
</dbReference>
<reference evidence="4" key="1">
    <citation type="journal article" date="2019" name="Int. J. Syst. Evol. Microbiol.">
        <title>The Global Catalogue of Microorganisms (GCM) 10K type strain sequencing project: providing services to taxonomists for standard genome sequencing and annotation.</title>
        <authorList>
            <consortium name="The Broad Institute Genomics Platform"/>
            <consortium name="The Broad Institute Genome Sequencing Center for Infectious Disease"/>
            <person name="Wu L."/>
            <person name="Ma J."/>
        </authorList>
    </citation>
    <scope>NUCLEOTIDE SEQUENCE [LARGE SCALE GENOMIC DNA]</scope>
    <source>
        <strain evidence="4">SYNS20</strain>
    </source>
</reference>